<dbReference type="OrthoDB" id="4343849at2759"/>
<proteinExistence type="predicted"/>
<name>A0A0M8NY21_9EURO</name>
<reference evidence="1 2" key="1">
    <citation type="submission" date="2015-08" db="EMBL/GenBank/DDBJ databases">
        <title>Genome sequencing of Penicillium nordicum.</title>
        <authorList>
            <person name="Nguyen H.D."/>
            <person name="Seifert K.A."/>
        </authorList>
    </citation>
    <scope>NUCLEOTIDE SEQUENCE [LARGE SCALE GENOMIC DNA]</scope>
    <source>
        <strain evidence="1 2">DAOMC 185683</strain>
    </source>
</reference>
<gene>
    <name evidence="1" type="ORF">ACN38_g7532</name>
</gene>
<dbReference type="AlphaFoldDB" id="A0A0M8NY21"/>
<evidence type="ECO:0000313" key="2">
    <source>
        <dbReference type="Proteomes" id="UP000037696"/>
    </source>
</evidence>
<dbReference type="Proteomes" id="UP000037696">
    <property type="component" value="Unassembled WGS sequence"/>
</dbReference>
<evidence type="ECO:0000313" key="1">
    <source>
        <dbReference type="EMBL" id="KOS41616.1"/>
    </source>
</evidence>
<keyword evidence="2" id="KW-1185">Reference proteome</keyword>
<accession>A0A0M8NY21</accession>
<sequence>MWPCLEAMRVLSTLPGQSLVFPSTIEIGQALQFNRRVDLTNEYIQHCWMVCVLAVLQYNITQYEINNVEENRARSLVEIHNMPPRFWIPDHVLEEDEVPPHPLLRPTLRFGEPPMIPLHRCFCLLQYLELTHGSESRRERDLDARVLCSGEEFEVTEHDIPGWMRHSL</sequence>
<protein>
    <submittedName>
        <fullName evidence="1">Uncharacterized protein</fullName>
    </submittedName>
</protein>
<comment type="caution">
    <text evidence="1">The sequence shown here is derived from an EMBL/GenBank/DDBJ whole genome shotgun (WGS) entry which is preliminary data.</text>
</comment>
<dbReference type="EMBL" id="LHQQ01000127">
    <property type="protein sequence ID" value="KOS41616.1"/>
    <property type="molecule type" value="Genomic_DNA"/>
</dbReference>
<organism evidence="1 2">
    <name type="scientific">Penicillium nordicum</name>
    <dbReference type="NCBI Taxonomy" id="229535"/>
    <lineage>
        <taxon>Eukaryota</taxon>
        <taxon>Fungi</taxon>
        <taxon>Dikarya</taxon>
        <taxon>Ascomycota</taxon>
        <taxon>Pezizomycotina</taxon>
        <taxon>Eurotiomycetes</taxon>
        <taxon>Eurotiomycetidae</taxon>
        <taxon>Eurotiales</taxon>
        <taxon>Aspergillaceae</taxon>
        <taxon>Penicillium</taxon>
    </lineage>
</organism>